<dbReference type="PANTHER" id="PTHR10281:SF76">
    <property type="entry name" value="CALCUTTA CUP-RELATED"/>
    <property type="match status" value="1"/>
</dbReference>
<dbReference type="GO" id="GO:0016020">
    <property type="term" value="C:membrane"/>
    <property type="evidence" value="ECO:0007669"/>
    <property type="project" value="TreeGrafter"/>
</dbReference>
<evidence type="ECO:0000313" key="3">
    <source>
        <dbReference type="EMBL" id="KAJ2851814.1"/>
    </source>
</evidence>
<sequence length="150" mass="16805">MNNTTRLVVAAVFVYGTYRLARFLWSKDAANSAAKSQFTYRKWTKRQISKYTGADNQPILIALDGKVYDVSLGRGFYGPGCAYNVFAGRDASRLLAKQEFDEGITDAELDAPIDDLQDLTEEDREALDSYIGLFSVKYHCVGELVEPKDL</sequence>
<dbReference type="AlphaFoldDB" id="A0A9W8IGP3"/>
<dbReference type="OrthoDB" id="547796at2759"/>
<evidence type="ECO:0000313" key="4">
    <source>
        <dbReference type="Proteomes" id="UP001139887"/>
    </source>
</evidence>
<reference evidence="3" key="1">
    <citation type="submission" date="2022-07" db="EMBL/GenBank/DDBJ databases">
        <title>Phylogenomic reconstructions and comparative analyses of Kickxellomycotina fungi.</title>
        <authorList>
            <person name="Reynolds N.K."/>
            <person name="Stajich J.E."/>
            <person name="Barry K."/>
            <person name="Grigoriev I.V."/>
            <person name="Crous P."/>
            <person name="Smith M.E."/>
        </authorList>
    </citation>
    <scope>NUCLEOTIDE SEQUENCE</scope>
    <source>
        <strain evidence="3">NRRL 1566</strain>
    </source>
</reference>
<dbReference type="Gene3D" id="3.10.120.10">
    <property type="entry name" value="Cytochrome b5-like heme/steroid binding domain"/>
    <property type="match status" value="1"/>
</dbReference>
<dbReference type="EMBL" id="JANBUW010000008">
    <property type="protein sequence ID" value="KAJ2851814.1"/>
    <property type="molecule type" value="Genomic_DNA"/>
</dbReference>
<dbReference type="SUPFAM" id="SSF55856">
    <property type="entry name" value="Cytochrome b5-like heme/steroid binding domain"/>
    <property type="match status" value="1"/>
</dbReference>
<dbReference type="GO" id="GO:0020037">
    <property type="term" value="F:heme binding"/>
    <property type="evidence" value="ECO:0007669"/>
    <property type="project" value="UniProtKB-ARBA"/>
</dbReference>
<comment type="similarity">
    <text evidence="1">Belongs to the cytochrome b5 family. MAPR subfamily.</text>
</comment>
<name>A0A9W8IGP3_9FUNG</name>
<dbReference type="GO" id="GO:0012505">
    <property type="term" value="C:endomembrane system"/>
    <property type="evidence" value="ECO:0007669"/>
    <property type="project" value="TreeGrafter"/>
</dbReference>
<organism evidence="3 4">
    <name type="scientific">Coemansia brasiliensis</name>
    <dbReference type="NCBI Taxonomy" id="2650707"/>
    <lineage>
        <taxon>Eukaryota</taxon>
        <taxon>Fungi</taxon>
        <taxon>Fungi incertae sedis</taxon>
        <taxon>Zoopagomycota</taxon>
        <taxon>Kickxellomycotina</taxon>
        <taxon>Kickxellomycetes</taxon>
        <taxon>Kickxellales</taxon>
        <taxon>Kickxellaceae</taxon>
        <taxon>Coemansia</taxon>
    </lineage>
</organism>
<dbReference type="SMART" id="SM01117">
    <property type="entry name" value="Cyt-b5"/>
    <property type="match status" value="1"/>
</dbReference>
<dbReference type="PANTHER" id="PTHR10281">
    <property type="entry name" value="MEMBRANE-ASSOCIATED PROGESTERONE RECEPTOR COMPONENT-RELATED"/>
    <property type="match status" value="1"/>
</dbReference>
<dbReference type="FunFam" id="3.10.120.10:FF:000003">
    <property type="entry name" value="membrane-associated progesterone receptor component 1"/>
    <property type="match status" value="1"/>
</dbReference>
<dbReference type="InterPro" id="IPR036400">
    <property type="entry name" value="Cyt_B5-like_heme/steroid_sf"/>
</dbReference>
<feature type="domain" description="Cytochrome b5 heme-binding" evidence="2">
    <location>
        <begin position="43"/>
        <end position="145"/>
    </location>
</feature>
<dbReference type="Pfam" id="PF00173">
    <property type="entry name" value="Cyt-b5"/>
    <property type="match status" value="1"/>
</dbReference>
<evidence type="ECO:0000256" key="1">
    <source>
        <dbReference type="ARBA" id="ARBA00038357"/>
    </source>
</evidence>
<keyword evidence="4" id="KW-1185">Reference proteome</keyword>
<comment type="caution">
    <text evidence="3">The sequence shown here is derived from an EMBL/GenBank/DDBJ whole genome shotgun (WGS) entry which is preliminary data.</text>
</comment>
<dbReference type="Proteomes" id="UP001139887">
    <property type="component" value="Unassembled WGS sequence"/>
</dbReference>
<protein>
    <submittedName>
        <fullName evidence="3">Dihydrodipicolinate synthase</fullName>
    </submittedName>
</protein>
<dbReference type="InterPro" id="IPR001199">
    <property type="entry name" value="Cyt_B5-like_heme/steroid-bd"/>
</dbReference>
<evidence type="ECO:0000259" key="2">
    <source>
        <dbReference type="SMART" id="SM01117"/>
    </source>
</evidence>
<gene>
    <name evidence="3" type="primary">DAP1_1</name>
    <name evidence="3" type="ORF">IWW36_000775</name>
</gene>
<proteinExistence type="inferred from homology"/>
<dbReference type="InterPro" id="IPR050577">
    <property type="entry name" value="MAPR/NEUFC/NENF-like"/>
</dbReference>
<accession>A0A9W8IGP3</accession>